<proteinExistence type="inferred from homology"/>
<comment type="similarity">
    <text evidence="1">Belongs to the peptidase S8 family.</text>
</comment>
<reference evidence="7" key="1">
    <citation type="journal article" date="2012" name="J. Bacteriol.">
        <title>Draft Genome Sequence of Cecembia lonarensis Strain LW9T, Isolated from Lonar Lake, a Haloalkaline Lake in India.</title>
        <authorList>
            <person name="Shivaji S."/>
            <person name="Ara S."/>
            <person name="Singh A."/>
            <person name="Pinnaka A.K."/>
        </authorList>
    </citation>
    <scope>NUCLEOTIDE SEQUENCE [LARGE SCALE GENOMIC DNA]</scope>
    <source>
        <strain evidence="7">LW9</strain>
    </source>
</reference>
<dbReference type="PANTHER" id="PTHR43806:SF11">
    <property type="entry name" value="CEREVISIN-RELATED"/>
    <property type="match status" value="1"/>
</dbReference>
<dbReference type="SUPFAM" id="SSF52743">
    <property type="entry name" value="Subtilisin-like"/>
    <property type="match status" value="1"/>
</dbReference>
<evidence type="ECO:0000256" key="5">
    <source>
        <dbReference type="SAM" id="MobiDB-lite"/>
    </source>
</evidence>
<dbReference type="EMBL" id="AMGM01000062">
    <property type="protein sequence ID" value="EKB48230.1"/>
    <property type="molecule type" value="Genomic_DNA"/>
</dbReference>
<evidence type="ECO:0000256" key="4">
    <source>
        <dbReference type="ARBA" id="ARBA00022825"/>
    </source>
</evidence>
<accession>K1KVS4</accession>
<dbReference type="InterPro" id="IPR010259">
    <property type="entry name" value="S8pro/Inhibitor_I9"/>
</dbReference>
<evidence type="ECO:0000256" key="1">
    <source>
        <dbReference type="ARBA" id="ARBA00011073"/>
    </source>
</evidence>
<evidence type="ECO:0000259" key="6">
    <source>
        <dbReference type="Pfam" id="PF05922"/>
    </source>
</evidence>
<evidence type="ECO:0000256" key="3">
    <source>
        <dbReference type="ARBA" id="ARBA00022801"/>
    </source>
</evidence>
<dbReference type="RefSeq" id="WP_009186168.1">
    <property type="nucleotide sequence ID" value="NZ_AMGM01000062.1"/>
</dbReference>
<protein>
    <submittedName>
        <fullName evidence="7">Extracellular serine proteinase</fullName>
        <ecNumber evidence="7">3.4.21.-</ecNumber>
    </submittedName>
</protein>
<keyword evidence="8" id="KW-1185">Reference proteome</keyword>
<keyword evidence="2" id="KW-0645">Protease</keyword>
<keyword evidence="3 7" id="KW-0378">Hydrolase</keyword>
<keyword evidence="4" id="KW-0720">Serine protease</keyword>
<dbReference type="PROSITE" id="PS51257">
    <property type="entry name" value="PROKAR_LIPOPROTEIN"/>
    <property type="match status" value="1"/>
</dbReference>
<dbReference type="Gene3D" id="3.40.50.200">
    <property type="entry name" value="Peptidase S8/S53 domain"/>
    <property type="match status" value="1"/>
</dbReference>
<dbReference type="GO" id="GO:0004252">
    <property type="term" value="F:serine-type endopeptidase activity"/>
    <property type="evidence" value="ECO:0007669"/>
    <property type="project" value="InterPro"/>
</dbReference>
<feature type="domain" description="Inhibitor I9" evidence="6">
    <location>
        <begin position="54"/>
        <end position="132"/>
    </location>
</feature>
<dbReference type="GO" id="GO:0006508">
    <property type="term" value="P:proteolysis"/>
    <property type="evidence" value="ECO:0007669"/>
    <property type="project" value="UniProtKB-KW"/>
</dbReference>
<dbReference type="Gene3D" id="3.30.70.80">
    <property type="entry name" value="Peptidase S8 propeptide/proteinase inhibitor I9"/>
    <property type="match status" value="1"/>
</dbReference>
<dbReference type="AlphaFoldDB" id="K1KVS4"/>
<dbReference type="EC" id="3.4.21.-" evidence="7"/>
<dbReference type="InterPro" id="IPR050131">
    <property type="entry name" value="Peptidase_S8_subtilisin-like"/>
</dbReference>
<dbReference type="InterPro" id="IPR036852">
    <property type="entry name" value="Peptidase_S8/S53_dom_sf"/>
</dbReference>
<feature type="compositionally biased region" description="Acidic residues" evidence="5">
    <location>
        <begin position="154"/>
        <end position="166"/>
    </location>
</feature>
<evidence type="ECO:0000313" key="8">
    <source>
        <dbReference type="Proteomes" id="UP000004478"/>
    </source>
</evidence>
<name>K1KVS4_CECL9</name>
<dbReference type="InterPro" id="IPR037045">
    <property type="entry name" value="S8pro/Inhibitor_I9_sf"/>
</dbReference>
<organism evidence="7 8">
    <name type="scientific">Cecembia lonarensis (strain CCUG 58316 / KCTC 22772 / LW9)</name>
    <dbReference type="NCBI Taxonomy" id="1225176"/>
    <lineage>
        <taxon>Bacteria</taxon>
        <taxon>Pseudomonadati</taxon>
        <taxon>Bacteroidota</taxon>
        <taxon>Cytophagia</taxon>
        <taxon>Cytophagales</taxon>
        <taxon>Cyclobacteriaceae</taxon>
        <taxon>Cecembia</taxon>
    </lineage>
</organism>
<dbReference type="Proteomes" id="UP000004478">
    <property type="component" value="Unassembled WGS sequence"/>
</dbReference>
<evidence type="ECO:0000256" key="2">
    <source>
        <dbReference type="ARBA" id="ARBA00022670"/>
    </source>
</evidence>
<comment type="caution">
    <text evidence="7">The sequence shown here is derived from an EMBL/GenBank/DDBJ whole genome shotgun (WGS) entry which is preliminary data.</text>
</comment>
<evidence type="ECO:0000313" key="7">
    <source>
        <dbReference type="EMBL" id="EKB48230.1"/>
    </source>
</evidence>
<dbReference type="Pfam" id="PF05922">
    <property type="entry name" value="Inhibitor_I9"/>
    <property type="match status" value="1"/>
</dbReference>
<feature type="compositionally biased region" description="Pro residues" evidence="5">
    <location>
        <begin position="167"/>
        <end position="178"/>
    </location>
</feature>
<dbReference type="SUPFAM" id="SSF54897">
    <property type="entry name" value="Protease propeptides/inhibitors"/>
    <property type="match status" value="1"/>
</dbReference>
<dbReference type="GO" id="GO:0005615">
    <property type="term" value="C:extracellular space"/>
    <property type="evidence" value="ECO:0007669"/>
    <property type="project" value="TreeGrafter"/>
</dbReference>
<dbReference type="OrthoDB" id="834677at2"/>
<gene>
    <name evidence="7" type="ORF">B879_03149</name>
</gene>
<dbReference type="PANTHER" id="PTHR43806">
    <property type="entry name" value="PEPTIDASE S8"/>
    <property type="match status" value="1"/>
</dbReference>
<sequence>MSAMKYFKLKNTLPLWGVLMVLMVFSCQDLNMDDHKIQDVSIMDEISSNIVPGKYIVTLHSNHINFRKSDNYEDVQAGMRKIANDILIRYDVNPEKIDAVYGHALTGFSLTLTDNEFQLLSQDRDIKIIEPDIYILESYNQRRIPPGQNKPKEEEEEEEKEGDNPDPVDPGPTDPNPPVGSVQNNAPKYLDRIDQRALPLNGTYTYTKSGAGVTAYIPYGLISTEFTQDLGNRFSNINLTNDSTEINGSSTNSAIVIGGTTYGPAKGVNLVGIKSLESTYNGDYAETVSNIIKVYDEILAQNKKPAVVITWLLRENPGTAYFTAIKNLYNAGYPLFVSAGAWGEDACTWASSYSPYVFIVGMARIDDTKSASSNYGSCIDLFATSTDWGHDPDGYNEEWMPGFGINPNFLAPGLAAGVAAKFLEENTGASPSEVYQFLRNTSTKNVVKFSNSLHNHLLFSGLSMEGAGQIDPNRTKFYLDLAGSSSRIRGNNYQVILEWNIVRESEYLMDVYEDGVKVTTISGGNFFRTTKFFYHVSGNNLAPRTYKICLPGTNKCSNEVVIEFS</sequence>
<feature type="region of interest" description="Disordered" evidence="5">
    <location>
        <begin position="140"/>
        <end position="185"/>
    </location>
</feature>